<dbReference type="RefSeq" id="WP_101811151.1">
    <property type="nucleotide sequence ID" value="NZ_PKGI01000003.1"/>
</dbReference>
<sequence length="996" mass="111822">MSQKIKLVLSTALVVLLTGLLLFTQQYWQLDLADLNLTKHVTTEYNQLVLFKGVTFLGKTLFLVVLGFLLGNETNLRYVRAIKLWLATVVTSLALQVVALYLNDSFSVSDLYNSLLPVLRNTYPLASGVLIGLCCLKKADEYFLKLSWKQILVIVIIMTGLPTIFGQDPFGIWNGTGLTFGLVMFLVGAVIAKKTMEIKAWLALAISSIAGIFYLLLNYWMPYISHDIHGDYSTAGRFLNNGALPAVIFAVFMGMAILPYFKEMKRRWQLVLANFTYIGLLLATNNVILAVTKAQFDKKYSNTASLIKAHAVFSQSMHQLGWLIITTFILGALAYLPVNRRLEKNWANFDLVNVLRTVRNWSRENKRYLWGILGAVILSYSSFLFVSPNFKITLNMGPTYSAWHYIFLARPMMIWLNALIIIALWGIIFGLTNRYWVSTLGVAISMLVLFVTENIKVGIRNEPILPSEIVMLKAINELLHMATTPVLVGGAVGLGLGISSIVYMERKYPQPGIKWITRLILVVVSCLFFSYSLFLNHNKGKIHTVSLALGNDPTFYNQLLGAQQNGPLLQFLDNVDTQVMEKPAGYSQAKMAELANKYNGVAQKLNQTRTNNWHDQSIIFSLSESFADPNRVPGVRLAHNPIKQIQGIMAKNTSGLMLSSGYGGGTANIEYMSLTGLTVANFSATLPTPYTQLVPFQKQAWSFNQLFAKSAAIHPYEGVFYSRPTTYKKFGFERFYHLGSKYKITDQETIDRSPYLDDKTAFANALRVLKERGNGQFINLVSMQNHFPYDKGYYDGTKKYRATGSAVTDETTADMIADFATGLSYTDKAVANFIKQIDKLNRPVTIVFYGDHLPGIYSGNNMKKDGVVLHETDYFIYSNKYARKHGAKTKLAKATGLVAPNDFPAMVAEQTNSKVNGYLALLTKVKDELPAMSTNPKLNATNNYNTMVSFVTKQGKILKPEQLTKKQQELYHDYQLVQYDMTAGKQYLLKNKDFSK</sequence>
<dbReference type="EMBL" id="PKGI01000003">
    <property type="protein sequence ID" value="PLA77495.1"/>
    <property type="molecule type" value="Genomic_DNA"/>
</dbReference>
<comment type="caution">
    <text evidence="3">The sequence shown here is derived from an EMBL/GenBank/DDBJ whole genome shotgun (WGS) entry which is preliminary data.</text>
</comment>
<evidence type="ECO:0000313" key="4">
    <source>
        <dbReference type="Proteomes" id="UP000234579"/>
    </source>
</evidence>
<evidence type="ECO:0000256" key="1">
    <source>
        <dbReference type="SAM" id="Phobius"/>
    </source>
</evidence>
<feature type="transmembrane region" description="Helical" evidence="1">
    <location>
        <begin position="48"/>
        <end position="70"/>
    </location>
</feature>
<feature type="transmembrane region" description="Helical" evidence="1">
    <location>
        <begin position="268"/>
        <end position="291"/>
    </location>
</feature>
<dbReference type="SUPFAM" id="SSF53649">
    <property type="entry name" value="Alkaline phosphatase-like"/>
    <property type="match status" value="1"/>
</dbReference>
<feature type="domain" description="Sulfatase N-terminal" evidence="2">
    <location>
        <begin position="617"/>
        <end position="911"/>
    </location>
</feature>
<feature type="transmembrane region" description="Helical" evidence="1">
    <location>
        <begin position="402"/>
        <end position="428"/>
    </location>
</feature>
<feature type="transmembrane region" description="Helical" evidence="1">
    <location>
        <begin position="515"/>
        <end position="534"/>
    </location>
</feature>
<dbReference type="InterPro" id="IPR017850">
    <property type="entry name" value="Alkaline_phosphatase_core_sf"/>
</dbReference>
<feature type="transmembrane region" description="Helical" evidence="1">
    <location>
        <begin position="82"/>
        <end position="102"/>
    </location>
</feature>
<evidence type="ECO:0000259" key="2">
    <source>
        <dbReference type="Pfam" id="PF00884"/>
    </source>
</evidence>
<proteinExistence type="predicted"/>
<dbReference type="Proteomes" id="UP000234579">
    <property type="component" value="Unassembled WGS sequence"/>
</dbReference>
<feature type="transmembrane region" description="Helical" evidence="1">
    <location>
        <begin position="122"/>
        <end position="139"/>
    </location>
</feature>
<dbReference type="CDD" id="cd16015">
    <property type="entry name" value="LTA_synthase"/>
    <property type="match status" value="1"/>
</dbReference>
<feature type="transmembrane region" description="Helical" evidence="1">
    <location>
        <begin position="479"/>
        <end position="503"/>
    </location>
</feature>
<dbReference type="Pfam" id="PF00884">
    <property type="entry name" value="Sulfatase"/>
    <property type="match status" value="1"/>
</dbReference>
<feature type="transmembrane region" description="Helical" evidence="1">
    <location>
        <begin position="201"/>
        <end position="222"/>
    </location>
</feature>
<protein>
    <submittedName>
        <fullName evidence="3">Arylsulfatase</fullName>
    </submittedName>
</protein>
<feature type="transmembrane region" description="Helical" evidence="1">
    <location>
        <begin position="171"/>
        <end position="192"/>
    </location>
</feature>
<feature type="transmembrane region" description="Helical" evidence="1">
    <location>
        <begin position="368"/>
        <end position="390"/>
    </location>
</feature>
<feature type="transmembrane region" description="Helical" evidence="1">
    <location>
        <begin position="146"/>
        <end position="165"/>
    </location>
</feature>
<reference evidence="4" key="1">
    <citation type="submission" date="2017-12" db="EMBL/GenBank/DDBJ databases">
        <authorList>
            <person name="Christensen H."/>
        </authorList>
    </citation>
    <scope>NUCLEOTIDE SEQUENCE [LARGE SCALE GENOMIC DNA]</scope>
    <source>
        <strain evidence="4">268A</strain>
    </source>
</reference>
<organism evidence="3 4">
    <name type="scientific">Ligilactobacillus agilis</name>
    <dbReference type="NCBI Taxonomy" id="1601"/>
    <lineage>
        <taxon>Bacteria</taxon>
        <taxon>Bacillati</taxon>
        <taxon>Bacillota</taxon>
        <taxon>Bacilli</taxon>
        <taxon>Lactobacillales</taxon>
        <taxon>Lactobacillaceae</taxon>
        <taxon>Ligilactobacillus</taxon>
    </lineage>
</organism>
<dbReference type="InterPro" id="IPR000917">
    <property type="entry name" value="Sulfatase_N"/>
</dbReference>
<accession>A0A2I2ADN7</accession>
<name>A0A2I2ADN7_9LACO</name>
<evidence type="ECO:0000313" key="3">
    <source>
        <dbReference type="EMBL" id="PLA77495.1"/>
    </source>
</evidence>
<keyword evidence="1" id="KW-0812">Transmembrane</keyword>
<feature type="transmembrane region" description="Helical" evidence="1">
    <location>
        <begin position="7"/>
        <end position="28"/>
    </location>
</feature>
<dbReference type="AlphaFoldDB" id="A0A2I2ADN7"/>
<feature type="transmembrane region" description="Helical" evidence="1">
    <location>
        <begin position="242"/>
        <end position="261"/>
    </location>
</feature>
<gene>
    <name evidence="3" type="ORF">CYR79_00455</name>
</gene>
<keyword evidence="1" id="KW-1133">Transmembrane helix</keyword>
<dbReference type="Gene3D" id="3.40.720.10">
    <property type="entry name" value="Alkaline Phosphatase, subunit A"/>
    <property type="match status" value="1"/>
</dbReference>
<feature type="transmembrane region" description="Helical" evidence="1">
    <location>
        <begin position="435"/>
        <end position="459"/>
    </location>
</feature>
<feature type="transmembrane region" description="Helical" evidence="1">
    <location>
        <begin position="320"/>
        <end position="338"/>
    </location>
</feature>
<keyword evidence="1" id="KW-0472">Membrane</keyword>